<reference evidence="1" key="1">
    <citation type="journal article" date="2021" name="Mol. Plant Microbe Interact.">
        <title>Complete Genome Sequence of the Plant-Pathogenic Fungus Colletotrichum lupini.</title>
        <authorList>
            <person name="Baroncelli R."/>
            <person name="Pensec F."/>
            <person name="Da Lio D."/>
            <person name="Boufleur T."/>
            <person name="Vicente I."/>
            <person name="Sarrocco S."/>
            <person name="Picot A."/>
            <person name="Baraldi E."/>
            <person name="Sukno S."/>
            <person name="Thon M."/>
            <person name="Le Floch G."/>
        </authorList>
    </citation>
    <scope>NUCLEOTIDE SEQUENCE</scope>
    <source>
        <strain evidence="1">IMI 504893</strain>
    </source>
</reference>
<protein>
    <submittedName>
        <fullName evidence="1">Uncharacterized protein</fullName>
    </submittedName>
</protein>
<name>A0A9Q8SU42_9PEZI</name>
<evidence type="ECO:0000313" key="1">
    <source>
        <dbReference type="EMBL" id="UQC82841.1"/>
    </source>
</evidence>
<keyword evidence="2" id="KW-1185">Reference proteome</keyword>
<dbReference type="Proteomes" id="UP000830671">
    <property type="component" value="Chromosome 4"/>
</dbReference>
<organism evidence="1 2">
    <name type="scientific">Colletotrichum lupini</name>
    <dbReference type="NCBI Taxonomy" id="145971"/>
    <lineage>
        <taxon>Eukaryota</taxon>
        <taxon>Fungi</taxon>
        <taxon>Dikarya</taxon>
        <taxon>Ascomycota</taxon>
        <taxon>Pezizomycotina</taxon>
        <taxon>Sordariomycetes</taxon>
        <taxon>Hypocreomycetidae</taxon>
        <taxon>Glomerellales</taxon>
        <taxon>Glomerellaceae</taxon>
        <taxon>Colletotrichum</taxon>
        <taxon>Colletotrichum acutatum species complex</taxon>
    </lineage>
</organism>
<accession>A0A9Q8SU42</accession>
<dbReference type="KEGG" id="clup:CLUP02_08331"/>
<dbReference type="GeneID" id="73342331"/>
<dbReference type="EMBL" id="CP019476">
    <property type="protein sequence ID" value="UQC82841.1"/>
    <property type="molecule type" value="Genomic_DNA"/>
</dbReference>
<dbReference type="AlphaFoldDB" id="A0A9Q8SU42"/>
<sequence>MQWKARGQRCPEERNAAIRRAVTIGGSSGPNVSTSGQGIRSCCDWSLCDPG</sequence>
<gene>
    <name evidence="1" type="ORF">CLUP02_08331</name>
</gene>
<dbReference type="RefSeq" id="XP_049144464.1">
    <property type="nucleotide sequence ID" value="XM_049287321.1"/>
</dbReference>
<proteinExistence type="predicted"/>
<evidence type="ECO:0000313" key="2">
    <source>
        <dbReference type="Proteomes" id="UP000830671"/>
    </source>
</evidence>